<feature type="transmembrane region" description="Helical" evidence="1">
    <location>
        <begin position="9"/>
        <end position="29"/>
    </location>
</feature>
<feature type="domain" description="Uncharacterized protein YyaB-like PH" evidence="2">
    <location>
        <begin position="54"/>
        <end position="127"/>
    </location>
</feature>
<evidence type="ECO:0000313" key="3">
    <source>
        <dbReference type="EMBL" id="KGO85548.1"/>
    </source>
</evidence>
<name>A0A0A2M247_9FLAO</name>
<dbReference type="InterPro" id="IPR009589">
    <property type="entry name" value="PH_YyaB-like"/>
</dbReference>
<keyword evidence="1" id="KW-0472">Membrane</keyword>
<keyword evidence="1" id="KW-0812">Transmembrane</keyword>
<reference evidence="3 4" key="1">
    <citation type="submission" date="2013-09" db="EMBL/GenBank/DDBJ databases">
        <authorList>
            <person name="Zeng Z."/>
            <person name="Chen C."/>
        </authorList>
    </citation>
    <scope>NUCLEOTIDE SEQUENCE [LARGE SCALE GENOMIC DNA]</scope>
    <source>
        <strain evidence="3 4">WB 3.3-2</strain>
    </source>
</reference>
<comment type="caution">
    <text evidence="3">The sequence shown here is derived from an EMBL/GenBank/DDBJ whole genome shotgun (WGS) entry which is preliminary data.</text>
</comment>
<dbReference type="eggNOG" id="ENOG5033ADT">
    <property type="taxonomic scope" value="Bacteria"/>
</dbReference>
<keyword evidence="4" id="KW-1185">Reference proteome</keyword>
<organism evidence="3 4">
    <name type="scientific">Flavobacterium rivuli WB 3.3-2 = DSM 21788</name>
    <dbReference type="NCBI Taxonomy" id="1121895"/>
    <lineage>
        <taxon>Bacteria</taxon>
        <taxon>Pseudomonadati</taxon>
        <taxon>Bacteroidota</taxon>
        <taxon>Flavobacteriia</taxon>
        <taxon>Flavobacteriales</taxon>
        <taxon>Flavobacteriaceae</taxon>
        <taxon>Flavobacterium</taxon>
    </lineage>
</organism>
<dbReference type="GO" id="GO:0030153">
    <property type="term" value="P:bacteriocin immunity"/>
    <property type="evidence" value="ECO:0007669"/>
    <property type="project" value="InterPro"/>
</dbReference>
<dbReference type="Pfam" id="PF06713">
    <property type="entry name" value="bPH_4"/>
    <property type="match status" value="1"/>
</dbReference>
<evidence type="ECO:0000256" key="1">
    <source>
        <dbReference type="SAM" id="Phobius"/>
    </source>
</evidence>
<gene>
    <name evidence="3" type="ORF">Q765_15155</name>
</gene>
<proteinExistence type="predicted"/>
<protein>
    <recommendedName>
        <fullName evidence="2">Uncharacterized protein YyaB-like PH domain-containing protein</fullName>
    </recommendedName>
</protein>
<keyword evidence="1" id="KW-1133">Transmembrane helix</keyword>
<dbReference type="AlphaFoldDB" id="A0A0A2M247"/>
<dbReference type="RefSeq" id="WP_020213587.1">
    <property type="nucleotide sequence ID" value="NZ_JRLX01000019.1"/>
</dbReference>
<accession>A0A0A2M247</accession>
<dbReference type="EMBL" id="JRLX01000019">
    <property type="protein sequence ID" value="KGO85548.1"/>
    <property type="molecule type" value="Genomic_DNA"/>
</dbReference>
<dbReference type="Proteomes" id="UP000030152">
    <property type="component" value="Unassembled WGS sequence"/>
</dbReference>
<evidence type="ECO:0000313" key="4">
    <source>
        <dbReference type="Proteomes" id="UP000030152"/>
    </source>
</evidence>
<sequence length="139" mass="15250">MKKVYPSKIGVWLMVILITATVPGFYAAIAKQDYAGLPVLIIVTIFVVHLIATTRYTIDGIMLRVQSGFIVNKKVSITTISKVVETYNPISSPAASLDRLQVYYNNGTVIISPKDKAGFIGHLQSVNPNIVFVPRNKKG</sequence>
<dbReference type="OrthoDB" id="1261156at2"/>
<feature type="transmembrane region" description="Helical" evidence="1">
    <location>
        <begin position="35"/>
        <end position="54"/>
    </location>
</feature>
<evidence type="ECO:0000259" key="2">
    <source>
        <dbReference type="Pfam" id="PF06713"/>
    </source>
</evidence>
<dbReference type="STRING" id="1121895.GCA_000378485_02421"/>